<feature type="transmembrane region" description="Helical" evidence="6">
    <location>
        <begin position="104"/>
        <end position="130"/>
    </location>
</feature>
<evidence type="ECO:0000259" key="7">
    <source>
        <dbReference type="PROSITE" id="PS50262"/>
    </source>
</evidence>
<evidence type="ECO:0000256" key="2">
    <source>
        <dbReference type="ARBA" id="ARBA00022692"/>
    </source>
</evidence>
<evidence type="ECO:0000256" key="5">
    <source>
        <dbReference type="RuleBase" id="RU000688"/>
    </source>
</evidence>
<protein>
    <recommendedName>
        <fullName evidence="7">G-protein coupled receptors family 1 profile domain-containing protein</fullName>
    </recommendedName>
</protein>
<evidence type="ECO:0000313" key="8">
    <source>
        <dbReference type="EMBL" id="CAH3160781.1"/>
    </source>
</evidence>
<dbReference type="InterPro" id="IPR017452">
    <property type="entry name" value="GPCR_Rhodpsn_7TM"/>
</dbReference>
<dbReference type="Proteomes" id="UP001159405">
    <property type="component" value="Unassembled WGS sequence"/>
</dbReference>
<feature type="transmembrane region" description="Helical" evidence="6">
    <location>
        <begin position="696"/>
        <end position="721"/>
    </location>
</feature>
<feature type="domain" description="G-protein coupled receptors family 1 profile" evidence="7">
    <location>
        <begin position="28"/>
        <end position="260"/>
    </location>
</feature>
<dbReference type="SMART" id="SM01381">
    <property type="entry name" value="7TM_GPCR_Srsx"/>
    <property type="match status" value="1"/>
</dbReference>
<gene>
    <name evidence="8" type="ORF">PLOB_00004239</name>
</gene>
<feature type="transmembrane region" description="Helical" evidence="6">
    <location>
        <begin position="250"/>
        <end position="275"/>
    </location>
</feature>
<feature type="domain" description="G-protein coupled receptors family 1 profile" evidence="7">
    <location>
        <begin position="266"/>
        <end position="519"/>
    </location>
</feature>
<evidence type="ECO:0000313" key="9">
    <source>
        <dbReference type="Proteomes" id="UP001159405"/>
    </source>
</evidence>
<comment type="similarity">
    <text evidence="5">Belongs to the G-protein coupled receptor 1 family.</text>
</comment>
<keyword evidence="3 6" id="KW-1133">Transmembrane helix</keyword>
<dbReference type="Pfam" id="PF00001">
    <property type="entry name" value="7tm_1"/>
    <property type="match status" value="3"/>
</dbReference>
<feature type="transmembrane region" description="Helical" evidence="6">
    <location>
        <begin position="651"/>
        <end position="669"/>
    </location>
</feature>
<feature type="transmembrane region" description="Helical" evidence="6">
    <location>
        <begin position="742"/>
        <end position="767"/>
    </location>
</feature>
<dbReference type="PANTHER" id="PTHR45698:SF1">
    <property type="entry name" value="TRACE AMINE-ASSOCIATED RECEPTOR 13C-LIKE"/>
    <property type="match status" value="1"/>
</dbReference>
<evidence type="ECO:0000256" key="6">
    <source>
        <dbReference type="SAM" id="Phobius"/>
    </source>
</evidence>
<feature type="transmembrane region" description="Helical" evidence="6">
    <location>
        <begin position="779"/>
        <end position="800"/>
    </location>
</feature>
<feature type="transmembrane region" description="Helical" evidence="6">
    <location>
        <begin position="502"/>
        <end position="522"/>
    </location>
</feature>
<feature type="transmembrane region" description="Helical" evidence="6">
    <location>
        <begin position="566"/>
        <end position="587"/>
    </location>
</feature>
<feature type="transmembrane region" description="Helical" evidence="6">
    <location>
        <begin position="416"/>
        <end position="442"/>
    </location>
</feature>
<keyword evidence="2 5" id="KW-0812">Transmembrane</keyword>
<keyword evidence="4 6" id="KW-0472">Membrane</keyword>
<feature type="transmembrane region" description="Helical" evidence="6">
    <location>
        <begin position="12"/>
        <end position="37"/>
    </location>
</feature>
<evidence type="ECO:0000256" key="1">
    <source>
        <dbReference type="ARBA" id="ARBA00004370"/>
    </source>
</evidence>
<organism evidence="8 9">
    <name type="scientific">Porites lobata</name>
    <dbReference type="NCBI Taxonomy" id="104759"/>
    <lineage>
        <taxon>Eukaryota</taxon>
        <taxon>Metazoa</taxon>
        <taxon>Cnidaria</taxon>
        <taxon>Anthozoa</taxon>
        <taxon>Hexacorallia</taxon>
        <taxon>Scleractinia</taxon>
        <taxon>Fungiina</taxon>
        <taxon>Poritidae</taxon>
        <taxon>Porites</taxon>
    </lineage>
</organism>
<name>A0ABN8QE14_9CNID</name>
<evidence type="ECO:0000256" key="4">
    <source>
        <dbReference type="ARBA" id="ARBA00023136"/>
    </source>
</evidence>
<reference evidence="8 9" key="1">
    <citation type="submission" date="2022-05" db="EMBL/GenBank/DDBJ databases">
        <authorList>
            <consortium name="Genoscope - CEA"/>
            <person name="William W."/>
        </authorList>
    </citation>
    <scope>NUCLEOTIDE SEQUENCE [LARGE SCALE GENOMIC DNA]</scope>
</reference>
<feature type="transmembrane region" description="Helical" evidence="6">
    <location>
        <begin position="287"/>
        <end position="308"/>
    </location>
</feature>
<feature type="domain" description="G-protein coupled receptors family 1 profile" evidence="7">
    <location>
        <begin position="545"/>
        <end position="797"/>
    </location>
</feature>
<evidence type="ECO:0000256" key="3">
    <source>
        <dbReference type="ARBA" id="ARBA00022989"/>
    </source>
</evidence>
<keyword evidence="5" id="KW-0807">Transducer</keyword>
<dbReference type="InterPro" id="IPR000276">
    <property type="entry name" value="GPCR_Rhodpsn"/>
</dbReference>
<feature type="transmembrane region" description="Helical" evidence="6">
    <location>
        <begin position="370"/>
        <end position="390"/>
    </location>
</feature>
<dbReference type="PANTHER" id="PTHR45698">
    <property type="entry name" value="TRACE AMINE-ASSOCIATED RECEPTOR 19N-RELATED"/>
    <property type="match status" value="1"/>
</dbReference>
<keyword evidence="5" id="KW-0297">G-protein coupled receptor</keyword>
<dbReference type="PROSITE" id="PS50262">
    <property type="entry name" value="G_PROTEIN_RECEP_F1_2"/>
    <property type="match status" value="3"/>
</dbReference>
<dbReference type="PRINTS" id="PR00237">
    <property type="entry name" value="GPCRRHODOPSN"/>
</dbReference>
<feature type="transmembrane region" description="Helical" evidence="6">
    <location>
        <begin position="534"/>
        <end position="554"/>
    </location>
</feature>
<dbReference type="CDD" id="cd00637">
    <property type="entry name" value="7tm_classA_rhodopsin-like"/>
    <property type="match status" value="2"/>
</dbReference>
<dbReference type="Gene3D" id="1.20.1070.10">
    <property type="entry name" value="Rhodopsin 7-helix transmembrane proteins"/>
    <property type="match status" value="3"/>
</dbReference>
<dbReference type="PROSITE" id="PS00237">
    <property type="entry name" value="G_PROTEIN_RECEP_F1_1"/>
    <property type="match status" value="2"/>
</dbReference>
<feature type="transmembrane region" description="Helical" evidence="6">
    <location>
        <begin position="197"/>
        <end position="219"/>
    </location>
</feature>
<feature type="transmembrane region" description="Helical" evidence="6">
    <location>
        <begin position="463"/>
        <end position="482"/>
    </location>
</feature>
<sequence length="840" mass="95305">MSVYSNSDSAEVVLIVVHSVLVIVNIAGNSLVCVIILRNRDMRYADKKNRCLILERKCDGFSTSLNYLILNLAVADITTALFLSPKYIFSHFIAHPEGAAGTALCIALTGGIIGWVGAATGVFCLVTIAVERYYAVVYPFENMEALSKRKLKVIIISTWILGIILNIPSFMYRRYNEYWNYCINTWPREWVGKAYSLYWFCLAVLSTSLMAILYFRVVYTLWFKHEDRRENNTQQKAIMHISINSDSAEVVLIVVHSVLVIVNIAGNVLVCVIILRNRDMRTSLNYLILNLAVADITTALFLSPKYIFSHFIAHPEGAAGTALCIALTGGIIGWVGAATGVFCLVAIAVERYYVVVYPFENMEALSKRKLKVIILSTWIFGIIFNIPSFMYRRYNEYWNYCINTWPREWVGKAYGFYWFCLAVLSTSLMAILYFRVVYTLWFKHEDRRENNTQQKAVLKMRKRATLMVILVSVVFGVCWVTDRTNYLMVQFYSHTGAFLSLAASNTMVLVNSAINPIVYALVNYRFREKAKRMIQGILIIVNIMGNFLVCVIIVKEKDMRTPVNFLLMNLSIADMAVATFFAPRYLFIHSITHPDGAAGLLLCKLLTSGNLAWVGASSSVVTLVSTAFERYYAVLHPHGTKGKLTKNKVKVIISCSWIFGVVINIVGILCDNVNEEKACAHICPEEWMNRVYSSTWFLFVAFFPVCLMATLYARVVYALWFKSENSTENSVRQQGVMKIRKRVTLMVLIVSVVFAVCWLTDASNFILSDFSVVRTSLPVALTNTLILFNSAINPIVYALVNQRFRRKFKSMICCFSRRARNIVNPTFPLTNPTQTALSRD</sequence>
<comment type="subcellular location">
    <subcellularLocation>
        <location evidence="1">Membrane</location>
    </subcellularLocation>
</comment>
<dbReference type="EMBL" id="CALNXK010000118">
    <property type="protein sequence ID" value="CAH3160781.1"/>
    <property type="molecule type" value="Genomic_DNA"/>
</dbReference>
<keyword evidence="9" id="KW-1185">Reference proteome</keyword>
<proteinExistence type="inferred from homology"/>
<dbReference type="SUPFAM" id="SSF81321">
    <property type="entry name" value="Family A G protein-coupled receptor-like"/>
    <property type="match status" value="3"/>
</dbReference>
<comment type="caution">
    <text evidence="8">The sequence shown here is derived from an EMBL/GenBank/DDBJ whole genome shotgun (WGS) entry which is preliminary data.</text>
</comment>
<accession>A0ABN8QE14</accession>
<keyword evidence="5" id="KW-0675">Receptor</keyword>
<feature type="transmembrane region" description="Helical" evidence="6">
    <location>
        <begin position="150"/>
        <end position="167"/>
    </location>
</feature>
<feature type="transmembrane region" description="Helical" evidence="6">
    <location>
        <begin position="320"/>
        <end position="349"/>
    </location>
</feature>